<feature type="compositionally biased region" description="Basic and acidic residues" evidence="11">
    <location>
        <begin position="335"/>
        <end position="344"/>
    </location>
</feature>
<protein>
    <recommendedName>
        <fullName evidence="10">Palmitoyltransferase</fullName>
        <ecNumber evidence="10">2.3.1.225</ecNumber>
    </recommendedName>
</protein>
<dbReference type="GO" id="GO:0005794">
    <property type="term" value="C:Golgi apparatus"/>
    <property type="evidence" value="ECO:0007669"/>
    <property type="project" value="TreeGrafter"/>
</dbReference>
<feature type="transmembrane region" description="Helical" evidence="10">
    <location>
        <begin position="61"/>
        <end position="78"/>
    </location>
</feature>
<keyword evidence="3 10" id="KW-0812">Transmembrane</keyword>
<feature type="transmembrane region" description="Helical" evidence="10">
    <location>
        <begin position="177"/>
        <end position="201"/>
    </location>
</feature>
<dbReference type="Pfam" id="PF01529">
    <property type="entry name" value="DHHC"/>
    <property type="match status" value="1"/>
</dbReference>
<evidence type="ECO:0000256" key="11">
    <source>
        <dbReference type="SAM" id="MobiDB-lite"/>
    </source>
</evidence>
<feature type="region of interest" description="Disordered" evidence="11">
    <location>
        <begin position="320"/>
        <end position="356"/>
    </location>
</feature>
<feature type="domain" description="Palmitoyltransferase DHHC" evidence="12">
    <location>
        <begin position="131"/>
        <end position="255"/>
    </location>
</feature>
<name>A0A9P0F2X7_BEMTA</name>
<keyword evidence="7" id="KW-0449">Lipoprotein</keyword>
<gene>
    <name evidence="13" type="ORF">BEMITA_LOCUS5147</name>
</gene>
<feature type="transmembrane region" description="Helical" evidence="10">
    <location>
        <begin position="221"/>
        <end position="245"/>
    </location>
</feature>
<dbReference type="PROSITE" id="PS50216">
    <property type="entry name" value="DHHC"/>
    <property type="match status" value="1"/>
</dbReference>
<dbReference type="Proteomes" id="UP001152759">
    <property type="component" value="Chromosome 3"/>
</dbReference>
<dbReference type="InterPro" id="IPR039859">
    <property type="entry name" value="PFA4/ZDH16/20/ERF2-like"/>
</dbReference>
<keyword evidence="4 10" id="KW-1133">Transmembrane helix</keyword>
<proteinExistence type="inferred from homology"/>
<evidence type="ECO:0000256" key="4">
    <source>
        <dbReference type="ARBA" id="ARBA00022989"/>
    </source>
</evidence>
<evidence type="ECO:0000313" key="13">
    <source>
        <dbReference type="EMBL" id="CAH0385974.1"/>
    </source>
</evidence>
<evidence type="ECO:0000256" key="1">
    <source>
        <dbReference type="ARBA" id="ARBA00004127"/>
    </source>
</evidence>
<keyword evidence="2 10" id="KW-0808">Transferase</keyword>
<evidence type="ECO:0000256" key="9">
    <source>
        <dbReference type="ARBA" id="ARBA00048048"/>
    </source>
</evidence>
<evidence type="ECO:0000256" key="2">
    <source>
        <dbReference type="ARBA" id="ARBA00022679"/>
    </source>
</evidence>
<comment type="domain">
    <text evidence="10">The DHHC domain is required for palmitoyltransferase activity.</text>
</comment>
<comment type="catalytic activity">
    <reaction evidence="9 10">
        <text>L-cysteinyl-[protein] + hexadecanoyl-CoA = S-hexadecanoyl-L-cysteinyl-[protein] + CoA</text>
        <dbReference type="Rhea" id="RHEA:36683"/>
        <dbReference type="Rhea" id="RHEA-COMP:10131"/>
        <dbReference type="Rhea" id="RHEA-COMP:11032"/>
        <dbReference type="ChEBI" id="CHEBI:29950"/>
        <dbReference type="ChEBI" id="CHEBI:57287"/>
        <dbReference type="ChEBI" id="CHEBI:57379"/>
        <dbReference type="ChEBI" id="CHEBI:74151"/>
        <dbReference type="EC" id="2.3.1.225"/>
    </reaction>
</comment>
<evidence type="ECO:0000256" key="7">
    <source>
        <dbReference type="ARBA" id="ARBA00023288"/>
    </source>
</evidence>
<dbReference type="EMBL" id="OU963864">
    <property type="protein sequence ID" value="CAH0385974.1"/>
    <property type="molecule type" value="Genomic_DNA"/>
</dbReference>
<dbReference type="GO" id="GO:0006612">
    <property type="term" value="P:protein targeting to membrane"/>
    <property type="evidence" value="ECO:0007669"/>
    <property type="project" value="TreeGrafter"/>
</dbReference>
<dbReference type="AlphaFoldDB" id="A0A9P0F2X7"/>
<keyword evidence="8 10" id="KW-0012">Acyltransferase</keyword>
<evidence type="ECO:0000256" key="6">
    <source>
        <dbReference type="ARBA" id="ARBA00023139"/>
    </source>
</evidence>
<keyword evidence="6" id="KW-0564">Palmitate</keyword>
<comment type="subcellular location">
    <subcellularLocation>
        <location evidence="1">Endomembrane system</location>
        <topology evidence="1">Multi-pass membrane protein</topology>
    </subcellularLocation>
</comment>
<evidence type="ECO:0000256" key="3">
    <source>
        <dbReference type="ARBA" id="ARBA00022692"/>
    </source>
</evidence>
<dbReference type="PANTHER" id="PTHR22883">
    <property type="entry name" value="ZINC FINGER DHHC DOMAIN CONTAINING PROTEIN"/>
    <property type="match status" value="1"/>
</dbReference>
<evidence type="ECO:0000256" key="8">
    <source>
        <dbReference type="ARBA" id="ARBA00023315"/>
    </source>
</evidence>
<feature type="region of interest" description="Disordered" evidence="11">
    <location>
        <begin position="619"/>
        <end position="642"/>
    </location>
</feature>
<sequence>MLHVTKKWELFPGRNQFCCDGRIIMAPNATVFYINVLLIVGTTSLFFIFDCPYLAMKITPLIPVIAAVMFSFVMFVLLRTSFSDPGIIPRATPDEAAYIEKLFEIPNNPNSPTHRPPPRTKEILIKGQTVKLKYCSTCKIFRPPRASHCSICDNCVEHFDHHCPWVGNCVGKRNYRYFYMFTISLAFHIVFVFGCTMTHLILLSDGKLFITAISESPASLIVLVVSFFSVWTVLGLAGFHTYLAASNQTTNEDIKGSFTSKRERSNFNPYSNGNVCSNCCFVLCGPVPPSLIDRRGIVTAEYEADRITISSTKLPELQPAHTSTIDRYSSQADVYRSRDGDSKVISKSPSEDQIMMSTSEKPYDGKMVDAGSMYPPVTPRMSGGACHQKAVEVPKVISIDTPINDIYLERYNQSKNPEGQSTVLPLSSIYSSPTHMNPPSTFLNTSPSLGNPASTLPSRSFNTSMTTIPLNEFPVSSPATLPSGEEILLNPLDYVALSSQSKKEPNNYLSTSLSVIAPTLQNKRPQFSNNTSFQSKAGLVDCNLGNDMSTNPCCNPPIDITNMDLDLDDVIIPNSHMDHFDDKDSPWLSSNQPLSASRLRLLQDTTMIESALDLDSLEESTSSVGASSLHGLLHKTKDNSSS</sequence>
<feature type="compositionally biased region" description="Polar residues" evidence="11">
    <location>
        <begin position="320"/>
        <end position="332"/>
    </location>
</feature>
<dbReference type="PANTHER" id="PTHR22883:SF43">
    <property type="entry name" value="PALMITOYLTRANSFERASE APP"/>
    <property type="match status" value="1"/>
</dbReference>
<evidence type="ECO:0000256" key="5">
    <source>
        <dbReference type="ARBA" id="ARBA00023136"/>
    </source>
</evidence>
<keyword evidence="14" id="KW-1185">Reference proteome</keyword>
<dbReference type="GO" id="GO:0005783">
    <property type="term" value="C:endoplasmic reticulum"/>
    <property type="evidence" value="ECO:0007669"/>
    <property type="project" value="TreeGrafter"/>
</dbReference>
<evidence type="ECO:0000313" key="14">
    <source>
        <dbReference type="Proteomes" id="UP001152759"/>
    </source>
</evidence>
<comment type="similarity">
    <text evidence="10">Belongs to the DHHC palmitoyltransferase family.</text>
</comment>
<reference evidence="13" key="1">
    <citation type="submission" date="2021-12" db="EMBL/GenBank/DDBJ databases">
        <authorList>
            <person name="King R."/>
        </authorList>
    </citation>
    <scope>NUCLEOTIDE SEQUENCE</scope>
</reference>
<organism evidence="13 14">
    <name type="scientific">Bemisia tabaci</name>
    <name type="common">Sweetpotato whitefly</name>
    <name type="synonym">Aleurodes tabaci</name>
    <dbReference type="NCBI Taxonomy" id="7038"/>
    <lineage>
        <taxon>Eukaryota</taxon>
        <taxon>Metazoa</taxon>
        <taxon>Ecdysozoa</taxon>
        <taxon>Arthropoda</taxon>
        <taxon>Hexapoda</taxon>
        <taxon>Insecta</taxon>
        <taxon>Pterygota</taxon>
        <taxon>Neoptera</taxon>
        <taxon>Paraneoptera</taxon>
        <taxon>Hemiptera</taxon>
        <taxon>Sternorrhyncha</taxon>
        <taxon>Aleyrodoidea</taxon>
        <taxon>Aleyrodidae</taxon>
        <taxon>Aleyrodinae</taxon>
        <taxon>Bemisia</taxon>
    </lineage>
</organism>
<feature type="transmembrane region" description="Helical" evidence="10">
    <location>
        <begin position="31"/>
        <end position="49"/>
    </location>
</feature>
<dbReference type="EC" id="2.3.1.225" evidence="10"/>
<dbReference type="KEGG" id="btab:109039096"/>
<evidence type="ECO:0000259" key="12">
    <source>
        <dbReference type="Pfam" id="PF01529"/>
    </source>
</evidence>
<dbReference type="OrthoDB" id="4096362at2759"/>
<keyword evidence="5 10" id="KW-0472">Membrane</keyword>
<dbReference type="GO" id="GO:0019706">
    <property type="term" value="F:protein-cysteine S-palmitoyltransferase activity"/>
    <property type="evidence" value="ECO:0007669"/>
    <property type="project" value="UniProtKB-EC"/>
</dbReference>
<evidence type="ECO:0000256" key="10">
    <source>
        <dbReference type="RuleBase" id="RU079119"/>
    </source>
</evidence>
<accession>A0A9P0F2X7</accession>
<dbReference type="InterPro" id="IPR001594">
    <property type="entry name" value="Palmitoyltrfase_DHHC"/>
</dbReference>